<comment type="caution">
    <text evidence="7">The sequence shown here is derived from an EMBL/GenBank/DDBJ whole genome shotgun (WGS) entry which is preliminary data.</text>
</comment>
<evidence type="ECO:0000256" key="3">
    <source>
        <dbReference type="ARBA" id="ARBA00022801"/>
    </source>
</evidence>
<organism evidence="7 8">
    <name type="scientific">Folsomia candida</name>
    <name type="common">Springtail</name>
    <dbReference type="NCBI Taxonomy" id="158441"/>
    <lineage>
        <taxon>Eukaryota</taxon>
        <taxon>Metazoa</taxon>
        <taxon>Ecdysozoa</taxon>
        <taxon>Arthropoda</taxon>
        <taxon>Hexapoda</taxon>
        <taxon>Collembola</taxon>
        <taxon>Entomobryomorpha</taxon>
        <taxon>Isotomoidea</taxon>
        <taxon>Isotomidae</taxon>
        <taxon>Proisotominae</taxon>
        <taxon>Folsomia</taxon>
    </lineage>
</organism>
<dbReference type="Pfam" id="PF00135">
    <property type="entry name" value="COesterase"/>
    <property type="match status" value="1"/>
</dbReference>
<proteinExistence type="inferred from homology"/>
<comment type="similarity">
    <text evidence="1 5">Belongs to the type-B carboxylesterase/lipase family.</text>
</comment>
<dbReference type="SUPFAM" id="SSF53474">
    <property type="entry name" value="alpha/beta-Hydrolases"/>
    <property type="match status" value="1"/>
</dbReference>
<dbReference type="AlphaFoldDB" id="A0A226ET12"/>
<reference evidence="7 8" key="1">
    <citation type="submission" date="2015-12" db="EMBL/GenBank/DDBJ databases">
        <title>The genome of Folsomia candida.</title>
        <authorList>
            <person name="Faddeeva A."/>
            <person name="Derks M.F."/>
            <person name="Anvar Y."/>
            <person name="Smit S."/>
            <person name="Van Straalen N."/>
            <person name="Roelofs D."/>
        </authorList>
    </citation>
    <scope>NUCLEOTIDE SEQUENCE [LARGE SCALE GENOMIC DNA]</scope>
    <source>
        <strain evidence="7 8">VU population</strain>
        <tissue evidence="7">Whole body</tissue>
    </source>
</reference>
<gene>
    <name evidence="7" type="ORF">Fcan01_05462</name>
</gene>
<dbReference type="InterPro" id="IPR029058">
    <property type="entry name" value="AB_hydrolase_fold"/>
</dbReference>
<keyword evidence="4" id="KW-0325">Glycoprotein</keyword>
<feature type="chain" id="PRO_5011812686" description="Carboxylic ester hydrolase" evidence="5">
    <location>
        <begin position="21"/>
        <end position="663"/>
    </location>
</feature>
<evidence type="ECO:0000256" key="5">
    <source>
        <dbReference type="RuleBase" id="RU361235"/>
    </source>
</evidence>
<evidence type="ECO:0000259" key="6">
    <source>
        <dbReference type="Pfam" id="PF00135"/>
    </source>
</evidence>
<sequence length="663" mass="74322">MGRWVLVGGLLFAVLALTWGQDGGQVHVVHPILGTIVGRQGVTSRDQTPYWTFHGIPYADEESYTGVNRFKPSAVHNKPLTTTGEPFVANRILVLCPQQELFDLSGIIPRENEGTENSELLSKAQDLPQIFRAIHQQKRNLSEVFRQYSSSEERKRAFQEEPVKSMGNETCLTININTPHIPENGQNPEPGELLPVVVFYHGGGSDSVWGSAFTGLRMLEDPVVLVTMNYRLGVLGAFNLGTDDAPGCAGLYDSITVLEWVQANIKYFGGDPGRVTISGQSAGSMIVANLMTTPLTKDKNLFHGVWGFSGSAISVWAVSKHPSLDNHLRIAEFCDCYHPDAPEDIPTITTCMQTVSLDGLVTALALWKHEEEYAGRLGYDARMPSIQASTAPSLTIPIFMPNHPYETLEKLEQRNVSVVLGATRHDGSYPLDDIYNNFLKPHGLDKNETFLRNDLLPTLLKTLGIRDDSGELYHTMANTYLGEAAATGILEDKLPGLLDMVTVMAFKAGEFETLKFQSRLTKHAYFYSLDYVGRWSLYNFLWGNMYIPGGICHTDDLIYFFWLGPLINEDMKVSRRWMKYFINFAYHRDPNGPAGSPVVWEPYDALTHPYLKLGRHDKNVHDAPDHWLGASAELFVDWTPTSEPTSTMYFYDWIRSSSLFKDF</sequence>
<dbReference type="GO" id="GO:0052689">
    <property type="term" value="F:carboxylic ester hydrolase activity"/>
    <property type="evidence" value="ECO:0007669"/>
    <property type="project" value="UniProtKB-KW"/>
</dbReference>
<dbReference type="STRING" id="158441.A0A226ET12"/>
<dbReference type="OrthoDB" id="3200163at2759"/>
<dbReference type="PANTHER" id="PTHR43142:SF1">
    <property type="entry name" value="CARBOXYLIC ESTER HYDROLASE"/>
    <property type="match status" value="1"/>
</dbReference>
<evidence type="ECO:0000256" key="2">
    <source>
        <dbReference type="ARBA" id="ARBA00022487"/>
    </source>
</evidence>
<dbReference type="InterPro" id="IPR002018">
    <property type="entry name" value="CarbesteraseB"/>
</dbReference>
<feature type="signal peptide" evidence="5">
    <location>
        <begin position="1"/>
        <end position="20"/>
    </location>
</feature>
<evidence type="ECO:0000313" key="7">
    <source>
        <dbReference type="EMBL" id="OXA59746.1"/>
    </source>
</evidence>
<accession>A0A226ET12</accession>
<keyword evidence="8" id="KW-1185">Reference proteome</keyword>
<protein>
    <recommendedName>
        <fullName evidence="5">Carboxylic ester hydrolase</fullName>
        <ecNumber evidence="5">3.1.1.-</ecNumber>
    </recommendedName>
</protein>
<keyword evidence="3 5" id="KW-0378">Hydrolase</keyword>
<keyword evidence="5" id="KW-0732">Signal</keyword>
<dbReference type="EMBL" id="LNIX01000002">
    <property type="protein sequence ID" value="OXA59746.1"/>
    <property type="molecule type" value="Genomic_DNA"/>
</dbReference>
<keyword evidence="2" id="KW-0719">Serine esterase</keyword>
<evidence type="ECO:0000256" key="4">
    <source>
        <dbReference type="ARBA" id="ARBA00023180"/>
    </source>
</evidence>
<dbReference type="PANTHER" id="PTHR43142">
    <property type="entry name" value="CARBOXYLIC ESTER HYDROLASE"/>
    <property type="match status" value="1"/>
</dbReference>
<dbReference type="EC" id="3.1.1.-" evidence="5"/>
<evidence type="ECO:0000256" key="1">
    <source>
        <dbReference type="ARBA" id="ARBA00005964"/>
    </source>
</evidence>
<name>A0A226ET12_FOLCA</name>
<dbReference type="InterPro" id="IPR019826">
    <property type="entry name" value="Carboxylesterase_B_AS"/>
</dbReference>
<feature type="domain" description="Carboxylesterase type B" evidence="6">
    <location>
        <begin position="28"/>
        <end position="622"/>
    </location>
</feature>
<dbReference type="PROSITE" id="PS00122">
    <property type="entry name" value="CARBOXYLESTERASE_B_1"/>
    <property type="match status" value="1"/>
</dbReference>
<evidence type="ECO:0000313" key="8">
    <source>
        <dbReference type="Proteomes" id="UP000198287"/>
    </source>
</evidence>
<dbReference type="Proteomes" id="UP000198287">
    <property type="component" value="Unassembled WGS sequence"/>
</dbReference>
<dbReference type="Gene3D" id="3.40.50.1820">
    <property type="entry name" value="alpha/beta hydrolase"/>
    <property type="match status" value="1"/>
</dbReference>